<name>A0A2N3HVT4_9BACT</name>
<evidence type="ECO:0000313" key="1">
    <source>
        <dbReference type="EMBL" id="PKQ62180.1"/>
    </source>
</evidence>
<sequence>MNMEFIIQQLTQNLIDNNGIQAYWESGRDLDGILFLNTQGHELSCIIEIKQEIRQYQLESIRLNNQKYENYMIVAHRIFPEVKKQLRKQNIAYLEESGNLYLSRGEKLIWIDTNKVKPDTKSTGNRAFTKTGLKVLFQLLIKENLLNKTHRTIAETTNVALGNIPQVINGLKDTGFVLRLNKRELIWDNKKELLERWMTEYETTLKPIIFRGKFKFRKDWQEIEFEDNETLWGGEPAGDILTQYLRPEKFTIYTKESANNLIRKYHLVPDKNGNVEVYDMFWENKETNKTVPYLLVYADLISQDNKRCRETAQMIFDEYIQPNL</sequence>
<evidence type="ECO:0000313" key="2">
    <source>
        <dbReference type="Proteomes" id="UP000233618"/>
    </source>
</evidence>
<keyword evidence="2" id="KW-1185">Reference proteome</keyword>
<proteinExistence type="predicted"/>
<dbReference type="AlphaFoldDB" id="A0A2N3HVT4"/>
<organism evidence="1 2">
    <name type="scientific">Labilibaculum manganireducens</name>
    <dbReference type="NCBI Taxonomy" id="1940525"/>
    <lineage>
        <taxon>Bacteria</taxon>
        <taxon>Pseudomonadati</taxon>
        <taxon>Bacteroidota</taxon>
        <taxon>Bacteroidia</taxon>
        <taxon>Marinilabiliales</taxon>
        <taxon>Marinifilaceae</taxon>
        <taxon>Labilibaculum</taxon>
    </lineage>
</organism>
<dbReference type="InterPro" id="IPR019238">
    <property type="entry name" value="AbiEi_2"/>
</dbReference>
<dbReference type="Pfam" id="PF09952">
    <property type="entry name" value="AbiEi_2"/>
    <property type="match status" value="1"/>
</dbReference>
<accession>A0A2N3HVT4</accession>
<comment type="caution">
    <text evidence="1">The sequence shown here is derived from an EMBL/GenBank/DDBJ whole genome shotgun (WGS) entry which is preliminary data.</text>
</comment>
<reference evidence="1 2" key="1">
    <citation type="journal article" date="2017" name="Front. Microbiol.">
        <title>Labilibaculum manganireducens gen. nov., sp. nov. and Labilibaculum filiforme sp. nov., Novel Bacteroidetes Isolated from Subsurface Sediments of the Baltic Sea.</title>
        <authorList>
            <person name="Vandieken V."/>
            <person name="Marshall I.P."/>
            <person name="Niemann H."/>
            <person name="Engelen B."/>
            <person name="Cypionka H."/>
        </authorList>
    </citation>
    <scope>NUCLEOTIDE SEQUENCE [LARGE SCALE GENOMIC DNA]</scope>
    <source>
        <strain evidence="1 2">59.10-2M</strain>
    </source>
</reference>
<dbReference type="EMBL" id="MVDE01000037">
    <property type="protein sequence ID" value="PKQ62180.1"/>
    <property type="molecule type" value="Genomic_DNA"/>
</dbReference>
<dbReference type="Proteomes" id="UP000233618">
    <property type="component" value="Unassembled WGS sequence"/>
</dbReference>
<gene>
    <name evidence="1" type="ORF">BZG01_17835</name>
</gene>
<protein>
    <submittedName>
        <fullName evidence="1">Uncharacterized protein</fullName>
    </submittedName>
</protein>